<keyword evidence="2" id="KW-1185">Reference proteome</keyword>
<sequence>MIVYANGRNEESFFGCNRKSSKVALVCSGFGDKGYEHDQLVTKFVTKLVGTGLVTTLVIKVYDQF</sequence>
<gene>
    <name evidence="1" type="ORF">BpHYR1_037379</name>
</gene>
<evidence type="ECO:0000313" key="1">
    <source>
        <dbReference type="EMBL" id="RNA30831.1"/>
    </source>
</evidence>
<dbReference type="Proteomes" id="UP000276133">
    <property type="component" value="Unassembled WGS sequence"/>
</dbReference>
<proteinExistence type="predicted"/>
<dbReference type="AlphaFoldDB" id="A0A3M7S4W3"/>
<evidence type="ECO:0000313" key="2">
    <source>
        <dbReference type="Proteomes" id="UP000276133"/>
    </source>
</evidence>
<reference evidence="1 2" key="1">
    <citation type="journal article" date="2018" name="Sci. Rep.">
        <title>Genomic signatures of local adaptation to the degree of environmental predictability in rotifers.</title>
        <authorList>
            <person name="Franch-Gras L."/>
            <person name="Hahn C."/>
            <person name="Garcia-Roger E.M."/>
            <person name="Carmona M.J."/>
            <person name="Serra M."/>
            <person name="Gomez A."/>
        </authorList>
    </citation>
    <scope>NUCLEOTIDE SEQUENCE [LARGE SCALE GENOMIC DNA]</scope>
    <source>
        <strain evidence="1">HYR1</strain>
    </source>
</reference>
<protein>
    <submittedName>
        <fullName evidence="1">Uncharacterized protein</fullName>
    </submittedName>
</protein>
<accession>A0A3M7S4W3</accession>
<dbReference type="EMBL" id="REGN01002039">
    <property type="protein sequence ID" value="RNA30831.1"/>
    <property type="molecule type" value="Genomic_DNA"/>
</dbReference>
<comment type="caution">
    <text evidence="1">The sequence shown here is derived from an EMBL/GenBank/DDBJ whole genome shotgun (WGS) entry which is preliminary data.</text>
</comment>
<organism evidence="1 2">
    <name type="scientific">Brachionus plicatilis</name>
    <name type="common">Marine rotifer</name>
    <name type="synonym">Brachionus muelleri</name>
    <dbReference type="NCBI Taxonomy" id="10195"/>
    <lineage>
        <taxon>Eukaryota</taxon>
        <taxon>Metazoa</taxon>
        <taxon>Spiralia</taxon>
        <taxon>Gnathifera</taxon>
        <taxon>Rotifera</taxon>
        <taxon>Eurotatoria</taxon>
        <taxon>Monogononta</taxon>
        <taxon>Pseudotrocha</taxon>
        <taxon>Ploima</taxon>
        <taxon>Brachionidae</taxon>
        <taxon>Brachionus</taxon>
    </lineage>
</organism>
<name>A0A3M7S4W3_BRAPC</name>